<sequence>MARRVTPADIEQFFKLHKEFKNCAEIARRTDFSASTVRRYINPNRKDSPRMAIEVYKELLHA</sequence>
<reference evidence="1" key="1">
    <citation type="submission" date="2019-08" db="EMBL/GenBank/DDBJ databases">
        <authorList>
            <person name="Kucharzyk K."/>
            <person name="Murdoch R.W."/>
            <person name="Higgins S."/>
            <person name="Loffler F."/>
        </authorList>
    </citation>
    <scope>NUCLEOTIDE SEQUENCE</scope>
</reference>
<name>A0A644VHH2_9ZZZZ</name>
<comment type="caution">
    <text evidence="1">The sequence shown here is derived from an EMBL/GenBank/DDBJ whole genome shotgun (WGS) entry which is preliminary data.</text>
</comment>
<evidence type="ECO:0000313" key="1">
    <source>
        <dbReference type="EMBL" id="MPL90665.1"/>
    </source>
</evidence>
<dbReference type="AlphaFoldDB" id="A0A644VHH2"/>
<evidence type="ECO:0008006" key="2">
    <source>
        <dbReference type="Google" id="ProtNLM"/>
    </source>
</evidence>
<protein>
    <recommendedName>
        <fullName evidence="2">HTH IS21-type domain-containing protein</fullName>
    </recommendedName>
</protein>
<gene>
    <name evidence="1" type="ORF">SDC9_36719</name>
</gene>
<dbReference type="EMBL" id="VSSQ01000310">
    <property type="protein sequence ID" value="MPL90665.1"/>
    <property type="molecule type" value="Genomic_DNA"/>
</dbReference>
<accession>A0A644VHH2</accession>
<organism evidence="1">
    <name type="scientific">bioreactor metagenome</name>
    <dbReference type="NCBI Taxonomy" id="1076179"/>
    <lineage>
        <taxon>unclassified sequences</taxon>
        <taxon>metagenomes</taxon>
        <taxon>ecological metagenomes</taxon>
    </lineage>
</organism>
<proteinExistence type="predicted"/>